<accession>A0A9K3KTA6</accession>
<dbReference type="Proteomes" id="UP000693970">
    <property type="component" value="Unassembled WGS sequence"/>
</dbReference>
<protein>
    <submittedName>
        <fullName evidence="2">Uncharacterized protein</fullName>
    </submittedName>
</protein>
<feature type="chain" id="PRO_5039949606" evidence="1">
    <location>
        <begin position="20"/>
        <end position="245"/>
    </location>
</feature>
<evidence type="ECO:0000256" key="1">
    <source>
        <dbReference type="SAM" id="SignalP"/>
    </source>
</evidence>
<name>A0A9K3KTA6_9STRA</name>
<dbReference type="EMBL" id="JAGRRH010000020">
    <property type="protein sequence ID" value="KAG7348633.1"/>
    <property type="molecule type" value="Genomic_DNA"/>
</dbReference>
<organism evidence="2 3">
    <name type="scientific">Nitzschia inconspicua</name>
    <dbReference type="NCBI Taxonomy" id="303405"/>
    <lineage>
        <taxon>Eukaryota</taxon>
        <taxon>Sar</taxon>
        <taxon>Stramenopiles</taxon>
        <taxon>Ochrophyta</taxon>
        <taxon>Bacillariophyta</taxon>
        <taxon>Bacillariophyceae</taxon>
        <taxon>Bacillariophycidae</taxon>
        <taxon>Bacillariales</taxon>
        <taxon>Bacillariaceae</taxon>
        <taxon>Nitzschia</taxon>
    </lineage>
</organism>
<keyword evidence="3" id="KW-1185">Reference proteome</keyword>
<keyword evidence="1" id="KW-0732">Signal</keyword>
<evidence type="ECO:0000313" key="3">
    <source>
        <dbReference type="Proteomes" id="UP000693970"/>
    </source>
</evidence>
<evidence type="ECO:0000313" key="2">
    <source>
        <dbReference type="EMBL" id="KAG7348633.1"/>
    </source>
</evidence>
<reference evidence="2" key="1">
    <citation type="journal article" date="2021" name="Sci. Rep.">
        <title>Diploid genomic architecture of Nitzschia inconspicua, an elite biomass production diatom.</title>
        <authorList>
            <person name="Oliver A."/>
            <person name="Podell S."/>
            <person name="Pinowska A."/>
            <person name="Traller J.C."/>
            <person name="Smith S.R."/>
            <person name="McClure R."/>
            <person name="Beliaev A."/>
            <person name="Bohutskyi P."/>
            <person name="Hill E.A."/>
            <person name="Rabines A."/>
            <person name="Zheng H."/>
            <person name="Allen L.Z."/>
            <person name="Kuo A."/>
            <person name="Grigoriev I.V."/>
            <person name="Allen A.E."/>
            <person name="Hazlebeck D."/>
            <person name="Allen E.E."/>
        </authorList>
    </citation>
    <scope>NUCLEOTIDE SEQUENCE</scope>
    <source>
        <strain evidence="2">Hildebrandi</strain>
    </source>
</reference>
<proteinExistence type="predicted"/>
<dbReference type="AlphaFoldDB" id="A0A9K3KTA6"/>
<comment type="caution">
    <text evidence="2">The sequence shown here is derived from an EMBL/GenBank/DDBJ whole genome shotgun (WGS) entry which is preliminary data.</text>
</comment>
<sequence length="245" mass="27249">MQPFLYAFIAFVILHLSDASDSVSKHKQESYRFLREGTTSAEEDHCPEASQEACDSKGKKIWVCHHDDENEPKSLCVSKQGVQNGLIKSHPKNYCGQCLPEPCSEEACCDPSDCGDPCSFLCRDGDCVPKGDLRFTLSWTGDDDYDLRVVTPAGITIFWRNPYDSGSGGLLDRDRVGGVVGHWEENINFPISQAPTGDYKFLTDLHTQLSAVDNWELSVWIGDEKQDSKTGFGSSNEFTYVHSCS</sequence>
<reference evidence="2" key="2">
    <citation type="submission" date="2021-04" db="EMBL/GenBank/DDBJ databases">
        <authorList>
            <person name="Podell S."/>
        </authorList>
    </citation>
    <scope>NUCLEOTIDE SEQUENCE</scope>
    <source>
        <strain evidence="2">Hildebrandi</strain>
    </source>
</reference>
<gene>
    <name evidence="2" type="ORF">IV203_017338</name>
</gene>
<feature type="signal peptide" evidence="1">
    <location>
        <begin position="1"/>
        <end position="19"/>
    </location>
</feature>
<dbReference type="OrthoDB" id="45517at2759"/>